<evidence type="ECO:0000313" key="3">
    <source>
        <dbReference type="Proteomes" id="UP000320333"/>
    </source>
</evidence>
<reference evidence="2 3" key="1">
    <citation type="journal article" date="2019" name="Sci. Rep.">
        <title>Comparative genomics of chytrid fungi reveal insights into the obligate biotrophic and pathogenic lifestyle of Synchytrium endobioticum.</title>
        <authorList>
            <person name="van de Vossenberg B.T.L.H."/>
            <person name="Warris S."/>
            <person name="Nguyen H.D.T."/>
            <person name="van Gent-Pelzer M.P.E."/>
            <person name="Joly D.L."/>
            <person name="van de Geest H.C."/>
            <person name="Bonants P.J.M."/>
            <person name="Smith D.S."/>
            <person name="Levesque C.A."/>
            <person name="van der Lee T.A.J."/>
        </authorList>
    </citation>
    <scope>NUCLEOTIDE SEQUENCE [LARGE SCALE GENOMIC DNA]</scope>
    <source>
        <strain evidence="2 3">CBS 675.73</strain>
    </source>
</reference>
<dbReference type="Pfam" id="PF01843">
    <property type="entry name" value="DIL"/>
    <property type="match status" value="1"/>
</dbReference>
<dbReference type="InterPro" id="IPR002710">
    <property type="entry name" value="Dilute_dom"/>
</dbReference>
<feature type="domain" description="Dilute" evidence="1">
    <location>
        <begin position="16"/>
        <end position="287"/>
    </location>
</feature>
<dbReference type="OrthoDB" id="2133785at2759"/>
<keyword evidence="3" id="KW-1185">Reference proteome</keyword>
<name>A0A507CLB2_9FUNG</name>
<sequence>MQLEVGMLVELHDFINEVMNAVCKVVVENRDKSSMAFWISNIHQLVCITGLIHSKEVKKPNNRGPLNGIHKIQNNLQDLLENELVPLFLKRLREEIAGLAVPAVLETQELPGFEPAHDRTLWNMFGRVADRRLDGPSDMHKLKLLLSSIDHTLCACFVPDALYSRTMMEMVRTIGVVSFNGLLRRRNLSNFKRGCQIQYNLKQIEEWCAKVGLYAASPHLDMVSQASKILTINKVEAEDVTVAFEIGYLLNANQINQLLSNYSIRDPDMPMSVEFQSLISDRAAVTSHRDVVGISLDPEPQYPLMTITPVSRIDKSVPSSVRIPSEYLRILS</sequence>
<dbReference type="Proteomes" id="UP000320333">
    <property type="component" value="Unassembled WGS sequence"/>
</dbReference>
<dbReference type="PROSITE" id="PS51126">
    <property type="entry name" value="DILUTE"/>
    <property type="match status" value="1"/>
</dbReference>
<comment type="caution">
    <text evidence="2">The sequence shown here is derived from an EMBL/GenBank/DDBJ whole genome shotgun (WGS) entry which is preliminary data.</text>
</comment>
<evidence type="ECO:0000259" key="1">
    <source>
        <dbReference type="PROSITE" id="PS51126"/>
    </source>
</evidence>
<dbReference type="SMART" id="SM01132">
    <property type="entry name" value="DIL"/>
    <property type="match status" value="1"/>
</dbReference>
<proteinExistence type="predicted"/>
<accession>A0A507CLB2</accession>
<dbReference type="PANTHER" id="PTHR16027">
    <property type="entry name" value="DILUTE DOMAIN-CONTAINING PROTEIN YPR089W"/>
    <property type="match status" value="1"/>
</dbReference>
<organism evidence="2 3">
    <name type="scientific">Chytriomyces confervae</name>
    <dbReference type="NCBI Taxonomy" id="246404"/>
    <lineage>
        <taxon>Eukaryota</taxon>
        <taxon>Fungi</taxon>
        <taxon>Fungi incertae sedis</taxon>
        <taxon>Chytridiomycota</taxon>
        <taxon>Chytridiomycota incertae sedis</taxon>
        <taxon>Chytridiomycetes</taxon>
        <taxon>Chytridiales</taxon>
        <taxon>Chytriomycetaceae</taxon>
        <taxon>Chytriomyces</taxon>
    </lineage>
</organism>
<dbReference type="AlphaFoldDB" id="A0A507CLB2"/>
<gene>
    <name evidence="2" type="ORF">CcCBS67573_g10677</name>
</gene>
<dbReference type="PANTHER" id="PTHR16027:SF6">
    <property type="entry name" value="DILUTE DOMAIN-CONTAINING PROTEIN"/>
    <property type="match status" value="1"/>
</dbReference>
<evidence type="ECO:0000313" key="2">
    <source>
        <dbReference type="EMBL" id="TPX39336.1"/>
    </source>
</evidence>
<dbReference type="GO" id="GO:0051020">
    <property type="term" value="F:GTPase binding"/>
    <property type="evidence" value="ECO:0007669"/>
    <property type="project" value="TreeGrafter"/>
</dbReference>
<dbReference type="STRING" id="246404.A0A507CLB2"/>
<protein>
    <recommendedName>
        <fullName evidence="1">Dilute domain-containing protein</fullName>
    </recommendedName>
</protein>
<dbReference type="InterPro" id="IPR052072">
    <property type="entry name" value="Vascular_dev_regulator"/>
</dbReference>
<dbReference type="EMBL" id="QEAP01001932">
    <property type="protein sequence ID" value="TPX39336.1"/>
    <property type="molecule type" value="Genomic_DNA"/>
</dbReference>